<keyword evidence="5" id="KW-1185">Reference proteome</keyword>
<evidence type="ECO:0000256" key="1">
    <source>
        <dbReference type="ARBA" id="ARBA00001974"/>
    </source>
</evidence>
<dbReference type="AlphaFoldDB" id="A0A2U1P155"/>
<dbReference type="PANTHER" id="PTHR45968:SF3">
    <property type="entry name" value="OS04G0573100 PROTEIN"/>
    <property type="match status" value="1"/>
</dbReference>
<name>A0A2U1P155_ARTAN</name>
<keyword evidence="2" id="KW-0285">Flavoprotein</keyword>
<dbReference type="SUPFAM" id="SSF48592">
    <property type="entry name" value="GroEL equatorial domain-like"/>
    <property type="match status" value="1"/>
</dbReference>
<dbReference type="InterPro" id="IPR051871">
    <property type="entry name" value="GMC_Oxidoreductase-Related"/>
</dbReference>
<dbReference type="InterPro" id="IPR027413">
    <property type="entry name" value="GROEL-like_equatorial_sf"/>
</dbReference>
<dbReference type="Proteomes" id="UP000245207">
    <property type="component" value="Unassembled WGS sequence"/>
</dbReference>
<proteinExistence type="predicted"/>
<comment type="cofactor">
    <cofactor evidence="1">
        <name>FAD</name>
        <dbReference type="ChEBI" id="CHEBI:57692"/>
    </cofactor>
</comment>
<evidence type="ECO:0000313" key="4">
    <source>
        <dbReference type="EMBL" id="PWA79492.1"/>
    </source>
</evidence>
<accession>A0A2U1P155</accession>
<dbReference type="STRING" id="35608.A0A2U1P155"/>
<reference evidence="4 5" key="1">
    <citation type="journal article" date="2018" name="Mol. Plant">
        <title>The genome of Artemisia annua provides insight into the evolution of Asteraceae family and artemisinin biosynthesis.</title>
        <authorList>
            <person name="Shen Q."/>
            <person name="Zhang L."/>
            <person name="Liao Z."/>
            <person name="Wang S."/>
            <person name="Yan T."/>
            <person name="Shi P."/>
            <person name="Liu M."/>
            <person name="Fu X."/>
            <person name="Pan Q."/>
            <person name="Wang Y."/>
            <person name="Lv Z."/>
            <person name="Lu X."/>
            <person name="Zhang F."/>
            <person name="Jiang W."/>
            <person name="Ma Y."/>
            <person name="Chen M."/>
            <person name="Hao X."/>
            <person name="Li L."/>
            <person name="Tang Y."/>
            <person name="Lv G."/>
            <person name="Zhou Y."/>
            <person name="Sun X."/>
            <person name="Brodelius P.E."/>
            <person name="Rose J.K.C."/>
            <person name="Tang K."/>
        </authorList>
    </citation>
    <scope>NUCLEOTIDE SEQUENCE [LARGE SCALE GENOMIC DNA]</scope>
    <source>
        <strain evidence="5">cv. Huhao1</strain>
        <tissue evidence="4">Leaf</tissue>
    </source>
</reference>
<sequence length="477" mass="53348">MLQLLAPPENPNVLLKELLAEALCVASLDKVMPRIGYHSQMPTMHIDASIVGQIRVPTVDGYSSMFVKMSLFNNLGHAISMTFSLKEKTLERPCLILQTVLLGMSPYPILKKLHATHRNHINRYKRKSYGAIPGPSSVVSSQNNTRSRYAKEAMDMQITSSTDIGPQKHSLASLLFDSVEEQLPENSPSNSTAQNAHPMHLGHAYCRAKFWFAERLGHFFVVIYRRGLTLGFDFDYMIILSFKMVFQIGYCKPEPTPLYWMYHDKIDAPLDPTKELSRYVYELAAAKRGLGLLIVSVNLNVSTLGMACRNFMLDCSISPFDKSPRVEQYTILPFADALDAVTMALAENSGLSPIETLAEVKAKLHAAADLLQYANPKGLCSFTCSDVTLHKNLFKTIGKLQLSLQNVYIFWNIFHLYIGVVFEDLFGNNHQAYLKGGKQDEILSAGALASPQLLMLSDIGPRKQLDTLKIKVVLEQP</sequence>
<organism evidence="4 5">
    <name type="scientific">Artemisia annua</name>
    <name type="common">Sweet wormwood</name>
    <dbReference type="NCBI Taxonomy" id="35608"/>
    <lineage>
        <taxon>Eukaryota</taxon>
        <taxon>Viridiplantae</taxon>
        <taxon>Streptophyta</taxon>
        <taxon>Embryophyta</taxon>
        <taxon>Tracheophyta</taxon>
        <taxon>Spermatophyta</taxon>
        <taxon>Magnoliopsida</taxon>
        <taxon>eudicotyledons</taxon>
        <taxon>Gunneridae</taxon>
        <taxon>Pentapetalae</taxon>
        <taxon>asterids</taxon>
        <taxon>campanulids</taxon>
        <taxon>Asterales</taxon>
        <taxon>Asteraceae</taxon>
        <taxon>Asteroideae</taxon>
        <taxon>Anthemideae</taxon>
        <taxon>Artemisiinae</taxon>
        <taxon>Artemisia</taxon>
    </lineage>
</organism>
<comment type="caution">
    <text evidence="4">The sequence shown here is derived from an EMBL/GenBank/DDBJ whole genome shotgun (WGS) entry which is preliminary data.</text>
</comment>
<evidence type="ECO:0000256" key="3">
    <source>
        <dbReference type="ARBA" id="ARBA00022827"/>
    </source>
</evidence>
<evidence type="ECO:0000313" key="5">
    <source>
        <dbReference type="Proteomes" id="UP000245207"/>
    </source>
</evidence>
<protein>
    <submittedName>
        <fullName evidence="4">Oxygen-dependent choline dehydrogenase, FAD/NAD(P)-binding domain protein</fullName>
    </submittedName>
</protein>
<dbReference type="EMBL" id="PKPP01001848">
    <property type="protein sequence ID" value="PWA79492.1"/>
    <property type="molecule type" value="Genomic_DNA"/>
</dbReference>
<dbReference type="Gene3D" id="3.50.50.60">
    <property type="entry name" value="FAD/NAD(P)-binding domain"/>
    <property type="match status" value="1"/>
</dbReference>
<gene>
    <name evidence="4" type="ORF">CTI12_AA205890</name>
</gene>
<dbReference type="PANTHER" id="PTHR45968">
    <property type="entry name" value="OSJNBA0019K04.7 PROTEIN"/>
    <property type="match status" value="1"/>
</dbReference>
<evidence type="ECO:0000256" key="2">
    <source>
        <dbReference type="ARBA" id="ARBA00022630"/>
    </source>
</evidence>
<dbReference type="InterPro" id="IPR036188">
    <property type="entry name" value="FAD/NAD-bd_sf"/>
</dbReference>
<dbReference type="Gene3D" id="1.10.560.10">
    <property type="entry name" value="GroEL-like equatorial domain"/>
    <property type="match status" value="1"/>
</dbReference>
<keyword evidence="3" id="KW-0274">FAD</keyword>
<dbReference type="OrthoDB" id="269227at2759"/>